<proteinExistence type="inferred from homology"/>
<dbReference type="PIRSF" id="PIRSF000149">
    <property type="entry name" value="GAP_DH"/>
    <property type="match status" value="1"/>
</dbReference>
<dbReference type="CDD" id="cd05214">
    <property type="entry name" value="GAPDH_I_N"/>
    <property type="match status" value="1"/>
</dbReference>
<feature type="binding site" evidence="6">
    <location>
        <position position="36"/>
    </location>
    <ligand>
        <name>NAD(+)</name>
        <dbReference type="ChEBI" id="CHEBI:57540"/>
    </ligand>
</feature>
<dbReference type="Gene3D" id="3.40.50.720">
    <property type="entry name" value="NAD(P)-binding Rossmann-like Domain"/>
    <property type="match status" value="1"/>
</dbReference>
<reference evidence="11" key="1">
    <citation type="submission" date="2023-01" db="EMBL/GenBank/DDBJ databases">
        <title>Comparative genomic analysis of cold water coral derived Sulfitobacter faviae: insights into their metabolism and habitat adaptation.</title>
        <authorList>
            <person name="Guo Y."/>
            <person name="Lin S."/>
            <person name="Huang Z."/>
            <person name="Tang K."/>
            <person name="Wang X."/>
        </authorList>
    </citation>
    <scope>NUCLEOTIDE SEQUENCE</scope>
    <source>
        <strain evidence="11">SCSIO W_1865</strain>
    </source>
</reference>
<evidence type="ECO:0000256" key="1">
    <source>
        <dbReference type="ARBA" id="ARBA00007406"/>
    </source>
</evidence>
<feature type="binding site" evidence="6">
    <location>
        <position position="80"/>
    </location>
    <ligand>
        <name>NAD(+)</name>
        <dbReference type="ChEBI" id="CHEBI:57540"/>
    </ligand>
</feature>
<dbReference type="GO" id="GO:0051287">
    <property type="term" value="F:NAD binding"/>
    <property type="evidence" value="ECO:0007669"/>
    <property type="project" value="InterPro"/>
</dbReference>
<keyword evidence="6" id="KW-0520">NAD</keyword>
<evidence type="ECO:0000256" key="2">
    <source>
        <dbReference type="ARBA" id="ARBA00011881"/>
    </source>
</evidence>
<keyword evidence="3 9" id="KW-0560">Oxidoreductase</keyword>
<protein>
    <recommendedName>
        <fullName evidence="9">Glyceraldehyde-3-phosphate dehydrogenase</fullName>
        <ecNumber evidence="9">1.2.1.-</ecNumber>
    </recommendedName>
</protein>
<dbReference type="GO" id="GO:0050661">
    <property type="term" value="F:NADP binding"/>
    <property type="evidence" value="ECO:0007669"/>
    <property type="project" value="InterPro"/>
</dbReference>
<feature type="binding site" evidence="5">
    <location>
        <position position="232"/>
    </location>
    <ligand>
        <name>D-glyceraldehyde 3-phosphate</name>
        <dbReference type="ChEBI" id="CHEBI:59776"/>
    </ligand>
</feature>
<dbReference type="InterPro" id="IPR020830">
    <property type="entry name" value="GlycerAld_3-P_DH_AS"/>
</dbReference>
<dbReference type="Pfam" id="PF00044">
    <property type="entry name" value="Gp_dh_N"/>
    <property type="match status" value="1"/>
</dbReference>
<dbReference type="FunFam" id="3.30.360.10:FF:000002">
    <property type="entry name" value="Glyceraldehyde-3-phosphate dehydrogenase"/>
    <property type="match status" value="1"/>
</dbReference>
<dbReference type="GO" id="GO:0016620">
    <property type="term" value="F:oxidoreductase activity, acting on the aldehyde or oxo group of donors, NAD or NADP as acceptor"/>
    <property type="evidence" value="ECO:0007669"/>
    <property type="project" value="InterPro"/>
</dbReference>
<dbReference type="Pfam" id="PF02800">
    <property type="entry name" value="Gp_dh_C"/>
    <property type="match status" value="1"/>
</dbReference>
<feature type="binding site" evidence="6">
    <location>
        <position position="120"/>
    </location>
    <ligand>
        <name>NAD(+)</name>
        <dbReference type="ChEBI" id="CHEBI:57540"/>
    </ligand>
</feature>
<evidence type="ECO:0000256" key="9">
    <source>
        <dbReference type="RuleBase" id="RU361160"/>
    </source>
</evidence>
<evidence type="ECO:0000256" key="6">
    <source>
        <dbReference type="PIRSR" id="PIRSR000149-3"/>
    </source>
</evidence>
<organism evidence="11 12">
    <name type="scientific">Sulfitobacter faviae</name>
    <dbReference type="NCBI Taxonomy" id="1775881"/>
    <lineage>
        <taxon>Bacteria</taxon>
        <taxon>Pseudomonadati</taxon>
        <taxon>Pseudomonadota</taxon>
        <taxon>Alphaproteobacteria</taxon>
        <taxon>Rhodobacterales</taxon>
        <taxon>Roseobacteraceae</taxon>
        <taxon>Sulfitobacter</taxon>
    </lineage>
</organism>
<feature type="domain" description="Glyceraldehyde 3-phosphate dehydrogenase NAD(P) binding" evidence="10">
    <location>
        <begin position="3"/>
        <end position="151"/>
    </location>
</feature>
<evidence type="ECO:0000256" key="5">
    <source>
        <dbReference type="PIRSR" id="PIRSR000149-2"/>
    </source>
</evidence>
<dbReference type="EMBL" id="CP116423">
    <property type="protein sequence ID" value="WCE71142.1"/>
    <property type="molecule type" value="Genomic_DNA"/>
</dbReference>
<dbReference type="InterPro" id="IPR020829">
    <property type="entry name" value="GlycerAld_3-P_DH_cat"/>
</dbReference>
<dbReference type="PROSITE" id="PS00071">
    <property type="entry name" value="GAPDH"/>
    <property type="match status" value="1"/>
</dbReference>
<dbReference type="AlphaFoldDB" id="A0AAX3LRW9"/>
<gene>
    <name evidence="11" type="primary">gap</name>
    <name evidence="11" type="ORF">PL336_04660</name>
</gene>
<evidence type="ECO:0000313" key="11">
    <source>
        <dbReference type="EMBL" id="WCE71142.1"/>
    </source>
</evidence>
<name>A0AAX3LRW9_9RHOB</name>
<feature type="binding site" evidence="5">
    <location>
        <begin position="209"/>
        <end position="210"/>
    </location>
    <ligand>
        <name>D-glyceraldehyde 3-phosphate</name>
        <dbReference type="ChEBI" id="CHEBI:59776"/>
    </ligand>
</feature>
<dbReference type="GO" id="GO:0006006">
    <property type="term" value="P:glucose metabolic process"/>
    <property type="evidence" value="ECO:0007669"/>
    <property type="project" value="InterPro"/>
</dbReference>
<dbReference type="NCBIfam" id="TIGR01534">
    <property type="entry name" value="GAPDH-I"/>
    <property type="match status" value="1"/>
</dbReference>
<dbReference type="Gene3D" id="3.30.360.10">
    <property type="entry name" value="Dihydrodipicolinate Reductase, domain 2"/>
    <property type="match status" value="1"/>
</dbReference>
<evidence type="ECO:0000313" key="12">
    <source>
        <dbReference type="Proteomes" id="UP001210770"/>
    </source>
</evidence>
<feature type="binding site" evidence="5">
    <location>
        <position position="181"/>
    </location>
    <ligand>
        <name>D-glyceraldehyde 3-phosphate</name>
        <dbReference type="ChEBI" id="CHEBI:59776"/>
    </ligand>
</feature>
<sequence length="333" mass="35473">MTTKIAINGFGRIGRCVLRALIENGFDGIEVVAINDLTDAENLLHLLKYDSVHGRLPVDAELKDGTLHVAGQSIRMTAERDPAKLPWGDVDVAYECTGFFTARDAAAKHLENGSKRVLISAPGKGVDRTVVYGVNHDELTGEDVIVSNASCTTNCLAPVAKVLDDTFGIETGYMTTIHAYTGDQPTHDSPHRDPYRGRAAALSMVPTSTGAAAAISEVIPHLKGVLEGSAVRVPTANVSLVDLCIMPKKPATAEAVNAAMQEAADGALKGVLAYEPAPLVSTDFNHDPHSSTLAPDQTRVTDGGMIRVVSWYDNEWGFSNRMNDTARAIAALI</sequence>
<comment type="subunit">
    <text evidence="2">Homotetramer.</text>
</comment>
<dbReference type="PRINTS" id="PR00078">
    <property type="entry name" value="G3PDHDRGNASE"/>
</dbReference>
<dbReference type="SMART" id="SM00846">
    <property type="entry name" value="Gp_dh_N"/>
    <property type="match status" value="1"/>
</dbReference>
<feature type="binding site" evidence="5">
    <location>
        <begin position="150"/>
        <end position="152"/>
    </location>
    <ligand>
        <name>D-glyceraldehyde 3-phosphate</name>
        <dbReference type="ChEBI" id="CHEBI:59776"/>
    </ligand>
</feature>
<evidence type="ECO:0000256" key="8">
    <source>
        <dbReference type="RuleBase" id="RU000397"/>
    </source>
</evidence>
<dbReference type="FunFam" id="3.40.50.720:FF:000001">
    <property type="entry name" value="Glyceraldehyde-3-phosphate dehydrogenase"/>
    <property type="match status" value="1"/>
</dbReference>
<dbReference type="InterPro" id="IPR006424">
    <property type="entry name" value="Glyceraldehyde-3-P_DH_1"/>
</dbReference>
<dbReference type="InterPro" id="IPR020828">
    <property type="entry name" value="GlycerAld_3-P_DH_NAD(P)-bd"/>
</dbReference>
<comment type="similarity">
    <text evidence="1 8">Belongs to the glyceraldehyde-3-phosphate dehydrogenase family.</text>
</comment>
<dbReference type="EC" id="1.2.1.-" evidence="9"/>
<feature type="site" description="Activates thiol group during catalysis" evidence="7">
    <location>
        <position position="178"/>
    </location>
</feature>
<dbReference type="SUPFAM" id="SSF51735">
    <property type="entry name" value="NAD(P)-binding Rossmann-fold domains"/>
    <property type="match status" value="1"/>
</dbReference>
<accession>A0AAX3LRW9</accession>
<dbReference type="InterPro" id="IPR020831">
    <property type="entry name" value="GlycerAld/Erythrose_P_DH"/>
</dbReference>
<dbReference type="RefSeq" id="WP_271689316.1">
    <property type="nucleotide sequence ID" value="NZ_CP116423.1"/>
</dbReference>
<evidence type="ECO:0000256" key="4">
    <source>
        <dbReference type="PIRSR" id="PIRSR000149-1"/>
    </source>
</evidence>
<feature type="binding site" evidence="6">
    <location>
        <begin position="12"/>
        <end position="13"/>
    </location>
    <ligand>
        <name>NAD(+)</name>
        <dbReference type="ChEBI" id="CHEBI:57540"/>
    </ligand>
</feature>
<dbReference type="Proteomes" id="UP001210770">
    <property type="component" value="Chromosome"/>
</dbReference>
<evidence type="ECO:0000256" key="7">
    <source>
        <dbReference type="PIRSR" id="PIRSR000149-4"/>
    </source>
</evidence>
<feature type="active site" description="Nucleophile" evidence="4">
    <location>
        <position position="151"/>
    </location>
</feature>
<dbReference type="SUPFAM" id="SSF55347">
    <property type="entry name" value="Glyceraldehyde-3-phosphate dehydrogenase-like, C-terminal domain"/>
    <property type="match status" value="1"/>
</dbReference>
<dbReference type="InterPro" id="IPR036291">
    <property type="entry name" value="NAD(P)-bd_dom_sf"/>
</dbReference>
<keyword evidence="6" id="KW-0547">Nucleotide-binding</keyword>
<evidence type="ECO:0000259" key="10">
    <source>
        <dbReference type="SMART" id="SM00846"/>
    </source>
</evidence>
<evidence type="ECO:0000256" key="3">
    <source>
        <dbReference type="ARBA" id="ARBA00023002"/>
    </source>
</evidence>
<dbReference type="CDD" id="cd18126">
    <property type="entry name" value="GAPDH_I_C"/>
    <property type="match status" value="1"/>
</dbReference>
<feature type="binding site" evidence="6">
    <location>
        <position position="314"/>
    </location>
    <ligand>
        <name>NAD(+)</name>
        <dbReference type="ChEBI" id="CHEBI:57540"/>
    </ligand>
</feature>
<dbReference type="PANTHER" id="PTHR43148">
    <property type="entry name" value="GLYCERALDEHYDE-3-PHOSPHATE DEHYDROGENASE 2"/>
    <property type="match status" value="1"/>
</dbReference>